<feature type="transmembrane region" description="Helical" evidence="5">
    <location>
        <begin position="239"/>
        <end position="258"/>
    </location>
</feature>
<comment type="subcellular location">
    <subcellularLocation>
        <location evidence="1">Membrane</location>
        <topology evidence="1">Multi-pass membrane protein</topology>
    </subcellularLocation>
</comment>
<evidence type="ECO:0000313" key="8">
    <source>
        <dbReference type="Proteomes" id="UP001214854"/>
    </source>
</evidence>
<reference evidence="7 8" key="1">
    <citation type="submission" date="2023-01" db="EMBL/GenBank/DDBJ databases">
        <title>Novel species of the genus Asticcacaulis isolated from rivers.</title>
        <authorList>
            <person name="Lu H."/>
        </authorList>
    </citation>
    <scope>NUCLEOTIDE SEQUENCE [LARGE SCALE GENOMIC DNA]</scope>
    <source>
        <strain evidence="7 8">BYS171W</strain>
    </source>
</reference>
<name>A0ABT5HXE0_9CAUL</name>
<accession>A0ABT5HXE0</accession>
<proteinExistence type="predicted"/>
<sequence>MNAPAFDGTVSPRMSKYRWVICALLFIAIGINYIDRQMIGILKSTLQADLQWTEIEYAQIVFWFQCFYAVGFLTFGRVIDKVGVRIGYAVAFTIWTIASIGHGLIHTVTQFAIARSVLGFGESGSFPSSLKAVSEWFPQKERAQAVGIFNAGTAMGPIITPLLVPAITLAWGWRAAFISIGIVTAVWLIAWLAMYRRPEQHPKVNAEELAYIRSSDAAVSAAPAANISWFKLLTFKETWAYALGKFLTDPIWWLYLFWLPDFLGKAYGLDLKSFGPPLVAIYILADIGSVMGGWSSSAQMKSGRSANASRKTTMLICAFLVTPIVAAQFVDNLWAAVGIIGLAAASHQAWSANLMTLPSDLFPKQAVASVIGIGGTAGAIGGMLMTTYNGYILELFKSYQPIFIVAGSAYLVAIVVIHSLTPKLARVAEERILKSH</sequence>
<evidence type="ECO:0000259" key="6">
    <source>
        <dbReference type="PROSITE" id="PS50850"/>
    </source>
</evidence>
<dbReference type="Proteomes" id="UP001214854">
    <property type="component" value="Unassembled WGS sequence"/>
</dbReference>
<dbReference type="InterPro" id="IPR036259">
    <property type="entry name" value="MFS_trans_sf"/>
</dbReference>
<feature type="transmembrane region" description="Helical" evidence="5">
    <location>
        <begin position="145"/>
        <end position="167"/>
    </location>
</feature>
<feature type="domain" description="Major facilitator superfamily (MFS) profile" evidence="6">
    <location>
        <begin position="21"/>
        <end position="425"/>
    </location>
</feature>
<keyword evidence="4 5" id="KW-0472">Membrane</keyword>
<dbReference type="PANTHER" id="PTHR11662">
    <property type="entry name" value="SOLUTE CARRIER FAMILY 17"/>
    <property type="match status" value="1"/>
</dbReference>
<feature type="transmembrane region" description="Helical" evidence="5">
    <location>
        <begin position="86"/>
        <end position="105"/>
    </location>
</feature>
<dbReference type="InterPro" id="IPR050382">
    <property type="entry name" value="MFS_Na/Anion_cotransporter"/>
</dbReference>
<dbReference type="EMBL" id="JAQQKX010000013">
    <property type="protein sequence ID" value="MDC7684608.1"/>
    <property type="molecule type" value="Genomic_DNA"/>
</dbReference>
<comment type="caution">
    <text evidence="7">The sequence shown here is derived from an EMBL/GenBank/DDBJ whole genome shotgun (WGS) entry which is preliminary data.</text>
</comment>
<dbReference type="Pfam" id="PF07690">
    <property type="entry name" value="MFS_1"/>
    <property type="match status" value="1"/>
</dbReference>
<feature type="transmembrane region" description="Helical" evidence="5">
    <location>
        <begin position="278"/>
        <end position="296"/>
    </location>
</feature>
<dbReference type="InterPro" id="IPR011701">
    <property type="entry name" value="MFS"/>
</dbReference>
<dbReference type="SUPFAM" id="SSF103473">
    <property type="entry name" value="MFS general substrate transporter"/>
    <property type="match status" value="1"/>
</dbReference>
<evidence type="ECO:0000256" key="5">
    <source>
        <dbReference type="SAM" id="Phobius"/>
    </source>
</evidence>
<evidence type="ECO:0000256" key="4">
    <source>
        <dbReference type="ARBA" id="ARBA00023136"/>
    </source>
</evidence>
<dbReference type="InterPro" id="IPR020846">
    <property type="entry name" value="MFS_dom"/>
</dbReference>
<feature type="transmembrane region" description="Helical" evidence="5">
    <location>
        <begin position="55"/>
        <end position="74"/>
    </location>
</feature>
<evidence type="ECO:0000313" key="7">
    <source>
        <dbReference type="EMBL" id="MDC7684608.1"/>
    </source>
</evidence>
<feature type="transmembrane region" description="Helical" evidence="5">
    <location>
        <begin position="400"/>
        <end position="421"/>
    </location>
</feature>
<keyword evidence="3 5" id="KW-1133">Transmembrane helix</keyword>
<dbReference type="PANTHER" id="PTHR11662:SF285">
    <property type="entry name" value="HEXURONATE TRANSPORTER"/>
    <property type="match status" value="1"/>
</dbReference>
<feature type="transmembrane region" description="Helical" evidence="5">
    <location>
        <begin position="366"/>
        <end position="388"/>
    </location>
</feature>
<keyword evidence="2 5" id="KW-0812">Transmembrane</keyword>
<dbReference type="RefSeq" id="WP_272749079.1">
    <property type="nucleotide sequence ID" value="NZ_JAQQKX010000013.1"/>
</dbReference>
<feature type="transmembrane region" description="Helical" evidence="5">
    <location>
        <begin position="173"/>
        <end position="193"/>
    </location>
</feature>
<evidence type="ECO:0000256" key="1">
    <source>
        <dbReference type="ARBA" id="ARBA00004141"/>
    </source>
</evidence>
<dbReference type="Gene3D" id="1.20.1250.20">
    <property type="entry name" value="MFS general substrate transporter like domains"/>
    <property type="match status" value="2"/>
</dbReference>
<dbReference type="CDD" id="cd17319">
    <property type="entry name" value="MFS_ExuT_GudP_like"/>
    <property type="match status" value="1"/>
</dbReference>
<evidence type="ECO:0000256" key="3">
    <source>
        <dbReference type="ARBA" id="ARBA00022989"/>
    </source>
</evidence>
<protein>
    <submittedName>
        <fullName evidence="7">MFS transporter</fullName>
    </submittedName>
</protein>
<organism evidence="7 8">
    <name type="scientific">Asticcacaulis aquaticus</name>
    <dbReference type="NCBI Taxonomy" id="2984212"/>
    <lineage>
        <taxon>Bacteria</taxon>
        <taxon>Pseudomonadati</taxon>
        <taxon>Pseudomonadota</taxon>
        <taxon>Alphaproteobacteria</taxon>
        <taxon>Caulobacterales</taxon>
        <taxon>Caulobacteraceae</taxon>
        <taxon>Asticcacaulis</taxon>
    </lineage>
</organism>
<keyword evidence="8" id="KW-1185">Reference proteome</keyword>
<gene>
    <name evidence="7" type="ORF">PQU92_15085</name>
</gene>
<feature type="transmembrane region" description="Helical" evidence="5">
    <location>
        <begin position="308"/>
        <end position="327"/>
    </location>
</feature>
<feature type="transmembrane region" description="Helical" evidence="5">
    <location>
        <begin position="17"/>
        <end position="34"/>
    </location>
</feature>
<dbReference type="PROSITE" id="PS50850">
    <property type="entry name" value="MFS"/>
    <property type="match status" value="1"/>
</dbReference>
<evidence type="ECO:0000256" key="2">
    <source>
        <dbReference type="ARBA" id="ARBA00022692"/>
    </source>
</evidence>